<gene>
    <name evidence="7" type="ORF">CONPUDRAFT_91947</name>
</gene>
<dbReference type="NCBIfam" id="TIGR03404">
    <property type="entry name" value="bicupin_oxalic"/>
    <property type="match status" value="1"/>
</dbReference>
<evidence type="ECO:0000256" key="1">
    <source>
        <dbReference type="ARBA" id="ARBA00022723"/>
    </source>
</evidence>
<dbReference type="InterPro" id="IPR014710">
    <property type="entry name" value="RmlC-like_jellyroll"/>
</dbReference>
<keyword evidence="8" id="KW-1185">Reference proteome</keyword>
<feature type="binding site" evidence="3">
    <location>
        <position position="335"/>
    </location>
    <ligand>
        <name>Mn(2+)</name>
        <dbReference type="ChEBI" id="CHEBI:29035"/>
        <label>2</label>
    </ligand>
</feature>
<dbReference type="EMBL" id="JH711582">
    <property type="protein sequence ID" value="EIW78587.1"/>
    <property type="molecule type" value="Genomic_DNA"/>
</dbReference>
<proteinExistence type="predicted"/>
<dbReference type="OrthoDB" id="10263073at2759"/>
<feature type="binding site" evidence="3">
    <location>
        <position position="379"/>
    </location>
    <ligand>
        <name>Mn(2+)</name>
        <dbReference type="ChEBI" id="CHEBI:29035"/>
        <label>2</label>
    </ligand>
</feature>
<dbReference type="PANTHER" id="PTHR35848:SF9">
    <property type="entry name" value="SLL1358 PROTEIN"/>
    <property type="match status" value="1"/>
</dbReference>
<dbReference type="GO" id="GO:0046872">
    <property type="term" value="F:metal ion binding"/>
    <property type="evidence" value="ECO:0007669"/>
    <property type="project" value="UniProtKB-KW"/>
</dbReference>
<feature type="binding site" evidence="3">
    <location>
        <position position="154"/>
    </location>
    <ligand>
        <name>Mn(2+)</name>
        <dbReference type="ChEBI" id="CHEBI:29035"/>
        <label>1</label>
    </ligand>
</feature>
<evidence type="ECO:0000256" key="3">
    <source>
        <dbReference type="PIRSR" id="PIRSR617774-2"/>
    </source>
</evidence>
<dbReference type="AlphaFoldDB" id="A0A5M3MHQ6"/>
<dbReference type="Gene3D" id="2.60.120.10">
    <property type="entry name" value="Jelly Rolls"/>
    <property type="match status" value="2"/>
</dbReference>
<dbReference type="Proteomes" id="UP000053558">
    <property type="component" value="Unassembled WGS sequence"/>
</dbReference>
<dbReference type="RefSeq" id="XP_007771595.1">
    <property type="nucleotide sequence ID" value="XM_007773405.1"/>
</dbReference>
<feature type="binding site" evidence="3">
    <location>
        <position position="340"/>
    </location>
    <ligand>
        <name>Mn(2+)</name>
        <dbReference type="ChEBI" id="CHEBI:29035"/>
        <label>2</label>
    </ligand>
</feature>
<feature type="binding site" evidence="3">
    <location>
        <position position="156"/>
    </location>
    <ligand>
        <name>Mn(2+)</name>
        <dbReference type="ChEBI" id="CHEBI:29035"/>
        <label>1</label>
    </ligand>
</feature>
<dbReference type="CDD" id="cd20304">
    <property type="entry name" value="cupin_OxDC_N"/>
    <property type="match status" value="1"/>
</dbReference>
<feature type="domain" description="Cupin type-1" evidence="6">
    <location>
        <begin position="111"/>
        <end position="253"/>
    </location>
</feature>
<evidence type="ECO:0000256" key="5">
    <source>
        <dbReference type="SAM" id="SignalP"/>
    </source>
</evidence>
<feature type="signal peptide" evidence="5">
    <location>
        <begin position="1"/>
        <end position="19"/>
    </location>
</feature>
<dbReference type="InterPro" id="IPR011051">
    <property type="entry name" value="RmlC_Cupin_sf"/>
</dbReference>
<evidence type="ECO:0000313" key="8">
    <source>
        <dbReference type="Proteomes" id="UP000053558"/>
    </source>
</evidence>
<dbReference type="KEGG" id="cput:CONPUDRAFT_91947"/>
<dbReference type="InterPro" id="IPR017774">
    <property type="entry name" value="Bicupin_oxalate_deCO2ase/Oxase"/>
</dbReference>
<feature type="binding site" evidence="3">
    <location>
        <position position="333"/>
    </location>
    <ligand>
        <name>Mn(2+)</name>
        <dbReference type="ChEBI" id="CHEBI:29035"/>
        <label>2</label>
    </ligand>
</feature>
<dbReference type="PANTHER" id="PTHR35848">
    <property type="entry name" value="OXALATE-BINDING PROTEIN"/>
    <property type="match status" value="1"/>
</dbReference>
<feature type="active site" description="Proton donor" evidence="2">
    <location>
        <position position="393"/>
    </location>
</feature>
<feature type="binding site" evidence="3">
    <location>
        <position position="199"/>
    </location>
    <ligand>
        <name>Mn(2+)</name>
        <dbReference type="ChEBI" id="CHEBI:29035"/>
        <label>1</label>
    </ligand>
</feature>
<feature type="compositionally biased region" description="Low complexity" evidence="4">
    <location>
        <begin position="24"/>
        <end position="37"/>
    </location>
</feature>
<feature type="chain" id="PRO_5024345345" evidence="5">
    <location>
        <begin position="20"/>
        <end position="443"/>
    </location>
</feature>
<dbReference type="InterPro" id="IPR051610">
    <property type="entry name" value="GPI/OXD"/>
</dbReference>
<evidence type="ECO:0000259" key="6">
    <source>
        <dbReference type="SMART" id="SM00835"/>
    </source>
</evidence>
<reference evidence="8" key="1">
    <citation type="journal article" date="2012" name="Science">
        <title>The Paleozoic origin of enzymatic lignin decomposition reconstructed from 31 fungal genomes.</title>
        <authorList>
            <person name="Floudas D."/>
            <person name="Binder M."/>
            <person name="Riley R."/>
            <person name="Barry K."/>
            <person name="Blanchette R.A."/>
            <person name="Henrissat B."/>
            <person name="Martinez A.T."/>
            <person name="Otillar R."/>
            <person name="Spatafora J.W."/>
            <person name="Yadav J.S."/>
            <person name="Aerts A."/>
            <person name="Benoit I."/>
            <person name="Boyd A."/>
            <person name="Carlson A."/>
            <person name="Copeland A."/>
            <person name="Coutinho P.M."/>
            <person name="de Vries R.P."/>
            <person name="Ferreira P."/>
            <person name="Findley K."/>
            <person name="Foster B."/>
            <person name="Gaskell J."/>
            <person name="Glotzer D."/>
            <person name="Gorecki P."/>
            <person name="Heitman J."/>
            <person name="Hesse C."/>
            <person name="Hori C."/>
            <person name="Igarashi K."/>
            <person name="Jurgens J.A."/>
            <person name="Kallen N."/>
            <person name="Kersten P."/>
            <person name="Kohler A."/>
            <person name="Kuees U."/>
            <person name="Kumar T.K.A."/>
            <person name="Kuo A."/>
            <person name="LaButti K."/>
            <person name="Larrondo L.F."/>
            <person name="Lindquist E."/>
            <person name="Ling A."/>
            <person name="Lombard V."/>
            <person name="Lucas S."/>
            <person name="Lundell T."/>
            <person name="Martin R."/>
            <person name="McLaughlin D.J."/>
            <person name="Morgenstern I."/>
            <person name="Morin E."/>
            <person name="Murat C."/>
            <person name="Nagy L.G."/>
            <person name="Nolan M."/>
            <person name="Ohm R.A."/>
            <person name="Patyshakuliyeva A."/>
            <person name="Rokas A."/>
            <person name="Ruiz-Duenas F.J."/>
            <person name="Sabat G."/>
            <person name="Salamov A."/>
            <person name="Samejima M."/>
            <person name="Schmutz J."/>
            <person name="Slot J.C."/>
            <person name="St John F."/>
            <person name="Stenlid J."/>
            <person name="Sun H."/>
            <person name="Sun S."/>
            <person name="Syed K."/>
            <person name="Tsang A."/>
            <person name="Wiebenga A."/>
            <person name="Young D."/>
            <person name="Pisabarro A."/>
            <person name="Eastwood D.C."/>
            <person name="Martin F."/>
            <person name="Cullen D."/>
            <person name="Grigoriev I.V."/>
            <person name="Hibbett D.S."/>
        </authorList>
    </citation>
    <scope>NUCLEOTIDE SEQUENCE [LARGE SCALE GENOMIC DNA]</scope>
    <source>
        <strain evidence="8">RWD-64-598 SS2</strain>
    </source>
</reference>
<evidence type="ECO:0000313" key="7">
    <source>
        <dbReference type="EMBL" id="EIW78587.1"/>
    </source>
</evidence>
<keyword evidence="1 3" id="KW-0479">Metal-binding</keyword>
<dbReference type="SMART" id="SM00835">
    <property type="entry name" value="Cupin_1"/>
    <property type="match status" value="2"/>
</dbReference>
<protein>
    <submittedName>
        <fullName evidence="7">Bicupin oxalate decarboxylase oxidase</fullName>
    </submittedName>
</protein>
<dbReference type="Pfam" id="PF00190">
    <property type="entry name" value="Cupin_1"/>
    <property type="match status" value="2"/>
</dbReference>
<keyword evidence="3" id="KW-0464">Manganese</keyword>
<evidence type="ECO:0000256" key="4">
    <source>
        <dbReference type="SAM" id="MobiDB-lite"/>
    </source>
</evidence>
<feature type="binding site" evidence="3">
    <location>
        <position position="160"/>
    </location>
    <ligand>
        <name>Mn(2+)</name>
        <dbReference type="ChEBI" id="CHEBI:29035"/>
        <label>1</label>
    </ligand>
</feature>
<dbReference type="SUPFAM" id="SSF51182">
    <property type="entry name" value="RmlC-like cupins"/>
    <property type="match status" value="1"/>
</dbReference>
<sequence length="443" mass="48099">MKSFRSLLAVLLLASQVIAAPAGTATSSAAESTPTVPYASDDPNGILWSNSDDVVTTLETLEGSTKPEPMRGSLGSTVIGPQNVALDLMNPDALAPPTTDEGAVPAFKWPFSLSHNRLQTGGWARQQNLNQMPIATAIAGVDMRLEPGAIREMHWHVDAEWAYVLKGNLRVGTIDPEGRSYIGDVGPGDLWYFPAGFPHSIQALNGTDGAEFLLIFDSGSFSEDSTFLLTDWLAHVPKEVIAKNFQVDISAFDHIPAEELYIFPSAPPPENLESDLVVPNDTPIPYTFALSKVNSTKASGGSFKVVDSTTFNASTTIAAAEVEVEVGGMRELHWHPTEPEWTYFIEGQARITVYASSSTANTMDFNPSDIAYIPPSYGHYIENTGNTTLKFLEIFKSDRFQDVSLNQWLALTPPELVKAHLGLDDETISRLSKVKQEVVGPSN</sequence>
<evidence type="ECO:0000256" key="2">
    <source>
        <dbReference type="PIRSR" id="PIRSR617774-1"/>
    </source>
</evidence>
<dbReference type="InterPro" id="IPR006045">
    <property type="entry name" value="Cupin_1"/>
</dbReference>
<dbReference type="OMA" id="ELHWHKA"/>
<comment type="cofactor">
    <cofactor evidence="3">
        <name>Mn(2+)</name>
        <dbReference type="ChEBI" id="CHEBI:29035"/>
    </cofactor>
    <text evidence="3">Binds 2 manganese ions per subunit.</text>
</comment>
<dbReference type="GO" id="GO:0033609">
    <property type="term" value="P:oxalate metabolic process"/>
    <property type="evidence" value="ECO:0007669"/>
    <property type="project" value="InterPro"/>
</dbReference>
<organism evidence="7 8">
    <name type="scientific">Coniophora puteana (strain RWD-64-598)</name>
    <name type="common">Brown rot fungus</name>
    <dbReference type="NCBI Taxonomy" id="741705"/>
    <lineage>
        <taxon>Eukaryota</taxon>
        <taxon>Fungi</taxon>
        <taxon>Dikarya</taxon>
        <taxon>Basidiomycota</taxon>
        <taxon>Agaricomycotina</taxon>
        <taxon>Agaricomycetes</taxon>
        <taxon>Agaricomycetidae</taxon>
        <taxon>Boletales</taxon>
        <taxon>Coniophorineae</taxon>
        <taxon>Coniophoraceae</taxon>
        <taxon>Coniophora</taxon>
    </lineage>
</organism>
<feature type="domain" description="Cupin type-1" evidence="6">
    <location>
        <begin position="288"/>
        <end position="429"/>
    </location>
</feature>
<keyword evidence="5" id="KW-0732">Signal</keyword>
<accession>A0A5M3MHQ6</accession>
<feature type="region of interest" description="Disordered" evidence="4">
    <location>
        <begin position="24"/>
        <end position="44"/>
    </location>
</feature>
<dbReference type="CDD" id="cd20305">
    <property type="entry name" value="cupin_OxDC_C"/>
    <property type="match status" value="1"/>
</dbReference>
<dbReference type="GeneID" id="19211495"/>
<comment type="caution">
    <text evidence="7">The sequence shown here is derived from an EMBL/GenBank/DDBJ whole genome shotgun (WGS) entry which is preliminary data.</text>
</comment>
<name>A0A5M3MHQ6_CONPW</name>